<sequence length="482" mass="54269">MESPNFQPFRFLDLPGELRNHCYQAMLCSFDPPTSLPPKNGLMTEAYVSQGLAPASQGIEPARHTIDTTILRTCKKIHREAYDVMVKTNQFIRIQTMDIPIPLLLLPSKLPIVTMDRAHADQFQGYIIVVKIEAIPGGWVDEPLDSDADSDWEAEMDTYMHAPPAGTGPRFNFMILGRDWDHFCGMLAQADAFMEGFSYSVQVSVTLNAYPAKLPAWKAPVDSYFTPKTQEDLLAPFCMHIHGFEHVSIDGSVDRTLAKRTIDQVRKPQWTDPKVVIADLEKSKAAGNSLWAPSNPAPAVEQWRACIMEIRRIYSTASFSLLIDKGGEEFCTKFTEIYFTTVLNLGQGAMRQMQTPGMAKMDVVTKGLAITRELTDAALIPTRLADYGSRFAPDQSQVAKLGYRRAVCWRLLGQASDSREINEEAIDSALVSIDHAAAFQPNDASIKREREAIMRWESELVDRWAREVEFEVYMPELPWEAH</sequence>
<dbReference type="OrthoDB" id="5229512at2759"/>
<protein>
    <submittedName>
        <fullName evidence="1">Uncharacterized protein</fullName>
    </submittedName>
</protein>
<reference evidence="1" key="1">
    <citation type="journal article" date="2020" name="Stud. Mycol.">
        <title>101 Dothideomycetes genomes: a test case for predicting lifestyles and emergence of pathogens.</title>
        <authorList>
            <person name="Haridas S."/>
            <person name="Albert R."/>
            <person name="Binder M."/>
            <person name="Bloem J."/>
            <person name="Labutti K."/>
            <person name="Salamov A."/>
            <person name="Andreopoulos B."/>
            <person name="Baker S."/>
            <person name="Barry K."/>
            <person name="Bills G."/>
            <person name="Bluhm B."/>
            <person name="Cannon C."/>
            <person name="Castanera R."/>
            <person name="Culley D."/>
            <person name="Daum C."/>
            <person name="Ezra D."/>
            <person name="Gonzalez J."/>
            <person name="Henrissat B."/>
            <person name="Kuo A."/>
            <person name="Liang C."/>
            <person name="Lipzen A."/>
            <person name="Lutzoni F."/>
            <person name="Magnuson J."/>
            <person name="Mondo S."/>
            <person name="Nolan M."/>
            <person name="Ohm R."/>
            <person name="Pangilinan J."/>
            <person name="Park H.-J."/>
            <person name="Ramirez L."/>
            <person name="Alfaro M."/>
            <person name="Sun H."/>
            <person name="Tritt A."/>
            <person name="Yoshinaga Y."/>
            <person name="Zwiers L.-H."/>
            <person name="Turgeon B."/>
            <person name="Goodwin S."/>
            <person name="Spatafora J."/>
            <person name="Crous P."/>
            <person name="Grigoriev I."/>
        </authorList>
    </citation>
    <scope>NUCLEOTIDE SEQUENCE</scope>
    <source>
        <strain evidence="1">CBS 675.92</strain>
    </source>
</reference>
<dbReference type="EMBL" id="ML977005">
    <property type="protein sequence ID" value="KAF1953218.1"/>
    <property type="molecule type" value="Genomic_DNA"/>
</dbReference>
<dbReference type="PANTHER" id="PTHR42085:SF2">
    <property type="entry name" value="F-BOX DOMAIN-CONTAINING PROTEIN"/>
    <property type="match status" value="1"/>
</dbReference>
<evidence type="ECO:0000313" key="1">
    <source>
        <dbReference type="EMBL" id="KAF1953218.1"/>
    </source>
</evidence>
<dbReference type="PANTHER" id="PTHR42085">
    <property type="entry name" value="F-BOX DOMAIN-CONTAINING PROTEIN"/>
    <property type="match status" value="1"/>
</dbReference>
<dbReference type="AlphaFoldDB" id="A0A6A5TLF6"/>
<proteinExistence type="predicted"/>
<keyword evidence="2" id="KW-1185">Reference proteome</keyword>
<gene>
    <name evidence="1" type="ORF">CC80DRAFT_596097</name>
</gene>
<evidence type="ECO:0000313" key="2">
    <source>
        <dbReference type="Proteomes" id="UP000800035"/>
    </source>
</evidence>
<organism evidence="1 2">
    <name type="scientific">Byssothecium circinans</name>
    <dbReference type="NCBI Taxonomy" id="147558"/>
    <lineage>
        <taxon>Eukaryota</taxon>
        <taxon>Fungi</taxon>
        <taxon>Dikarya</taxon>
        <taxon>Ascomycota</taxon>
        <taxon>Pezizomycotina</taxon>
        <taxon>Dothideomycetes</taxon>
        <taxon>Pleosporomycetidae</taxon>
        <taxon>Pleosporales</taxon>
        <taxon>Massarineae</taxon>
        <taxon>Massarinaceae</taxon>
        <taxon>Byssothecium</taxon>
    </lineage>
</organism>
<accession>A0A6A5TLF6</accession>
<name>A0A6A5TLF6_9PLEO</name>
<dbReference type="InterPro" id="IPR038883">
    <property type="entry name" value="AN11006-like"/>
</dbReference>
<dbReference type="Proteomes" id="UP000800035">
    <property type="component" value="Unassembled WGS sequence"/>
</dbReference>